<dbReference type="PANTHER" id="PTHR33755:SF5">
    <property type="entry name" value="TYPE II TOXIN-ANTITOXIN SYSTEM RELE_PARE FAMILY TOXIN"/>
    <property type="match status" value="1"/>
</dbReference>
<keyword evidence="2" id="KW-1277">Toxin-antitoxin system</keyword>
<accession>A0A0B5FJV8</accession>
<protein>
    <submittedName>
        <fullName evidence="3">Plasmid stabilization protein</fullName>
    </submittedName>
</protein>
<dbReference type="SUPFAM" id="SSF143011">
    <property type="entry name" value="RelE-like"/>
    <property type="match status" value="1"/>
</dbReference>
<dbReference type="Proteomes" id="UP000035036">
    <property type="component" value="Chromosome"/>
</dbReference>
<reference evidence="3 4" key="1">
    <citation type="journal article" date="2015" name="Genome Announc.">
        <title>Genomes of Geoalkalibacter ferrihydriticus Z-0531T and Geoalkalibacter subterraneus Red1T, Two Haloalkaliphilic Metal-Reducing Deltaproteobacteria.</title>
        <authorList>
            <person name="Badalamenti J.P."/>
            <person name="Krajmalnik-Brown R."/>
            <person name="Torres C.I."/>
            <person name="Bond D.R."/>
        </authorList>
    </citation>
    <scope>NUCLEOTIDE SEQUENCE [LARGE SCALE GENOMIC DNA]</scope>
    <source>
        <strain evidence="3 4">Red1</strain>
    </source>
</reference>
<dbReference type="EMBL" id="CP010311">
    <property type="protein sequence ID" value="AJF07658.1"/>
    <property type="molecule type" value="Genomic_DNA"/>
</dbReference>
<dbReference type="RefSeq" id="WP_040201603.1">
    <property type="nucleotide sequence ID" value="NZ_CP010311.1"/>
</dbReference>
<dbReference type="Pfam" id="PF05016">
    <property type="entry name" value="ParE_toxin"/>
    <property type="match status" value="1"/>
</dbReference>
<sequence length="99" mass="11321">MAHRIVWSPQALSDVEGIAEYIEQDSPFYARTVVARIVAATRNLVQFPMTGRVVPEMRDFAFREVFAFNYRIIYQVEETVVTIVAVVHGKRLLDTGCDE</sequence>
<dbReference type="STRING" id="483547.GSUB_15420"/>
<evidence type="ECO:0000313" key="4">
    <source>
        <dbReference type="Proteomes" id="UP000035036"/>
    </source>
</evidence>
<name>A0A0B5FJV8_9BACT</name>
<dbReference type="OrthoDB" id="5574284at2"/>
<gene>
    <name evidence="3" type="ORF">GSUB_15420</name>
</gene>
<evidence type="ECO:0000256" key="1">
    <source>
        <dbReference type="ARBA" id="ARBA00006226"/>
    </source>
</evidence>
<dbReference type="InterPro" id="IPR007712">
    <property type="entry name" value="RelE/ParE_toxin"/>
</dbReference>
<evidence type="ECO:0000256" key="2">
    <source>
        <dbReference type="ARBA" id="ARBA00022649"/>
    </source>
</evidence>
<dbReference type="PANTHER" id="PTHR33755">
    <property type="entry name" value="TOXIN PARE1-RELATED"/>
    <property type="match status" value="1"/>
</dbReference>
<keyword evidence="4" id="KW-1185">Reference proteome</keyword>
<comment type="similarity">
    <text evidence="1">Belongs to the RelE toxin family.</text>
</comment>
<organism evidence="3 4">
    <name type="scientific">Geoalkalibacter subterraneus</name>
    <dbReference type="NCBI Taxonomy" id="483547"/>
    <lineage>
        <taxon>Bacteria</taxon>
        <taxon>Pseudomonadati</taxon>
        <taxon>Thermodesulfobacteriota</taxon>
        <taxon>Desulfuromonadia</taxon>
        <taxon>Desulfuromonadales</taxon>
        <taxon>Geoalkalibacteraceae</taxon>
        <taxon>Geoalkalibacter</taxon>
    </lineage>
</organism>
<dbReference type="NCBIfam" id="TIGR02385">
    <property type="entry name" value="RelE_StbE"/>
    <property type="match status" value="1"/>
</dbReference>
<evidence type="ECO:0000313" key="3">
    <source>
        <dbReference type="EMBL" id="AJF07658.1"/>
    </source>
</evidence>
<dbReference type="Gene3D" id="3.30.2310.20">
    <property type="entry name" value="RelE-like"/>
    <property type="match status" value="1"/>
</dbReference>
<dbReference type="InterPro" id="IPR051803">
    <property type="entry name" value="TA_system_RelE-like_toxin"/>
</dbReference>
<dbReference type="KEGG" id="gsb:GSUB_15420"/>
<dbReference type="InterPro" id="IPR035093">
    <property type="entry name" value="RelE/ParE_toxin_dom_sf"/>
</dbReference>
<dbReference type="AlphaFoldDB" id="A0A0B5FJV8"/>
<proteinExistence type="inferred from homology"/>
<dbReference type="HOGENOM" id="CLU_147162_4_2_7"/>